<evidence type="ECO:0000313" key="5">
    <source>
        <dbReference type="Proteomes" id="UP000266089"/>
    </source>
</evidence>
<proteinExistence type="predicted"/>
<keyword evidence="1" id="KW-1133">Transmembrane helix</keyword>
<sequence length="863" mass="87462">MNKPMRLLNVLILVLLLGFWAQNAHAQNRWLSGNLGFIPGIACVVFIPETAVTAYAAYWGGTSPLFPQTGDVTYVQAVAAVVGNPCSGGDALGFEFFLPPGAEVAASAQNPVRCIARRLRDGYSENVPLPGNTGACSQTPTSGPNGGLRFGFGVVPSGWSFEINVPVRFNRALNGLGEPSSNWLRALVSSSNGNVLVQQPVVVGYRAVVNYPAPSATFQGGTNYRLTTYIYNFFQSGTASIDVGSAPGNYDVGNFAPASVPNTVNGVTVTTDLTLNPAFSGTLYWRARFQTASGTFFGPEQQFTANGANAQTFTLTLNKGGAGSGSVSSDPQGLSCGTTCTQSFTSGTVVTLTATPDPGSSFTGWSGCFGPVGSPTCSVTMDQARTVTANFAVAPPLTVGSFSIQTNGLPNGATASIPLTGPNNYNRTFTIVAGTGQSVSSADAGQYFTTPPNVFFGGSTYVASPATQSFVVPGGGNPTFIVEYRLGRILTINKSGAGSGSVSSTPAGISCGSTCEFAFADGASVTLTPTPAAGSVFAGWGGACSGTGSCTVTMSSAQTVTATFNTAPTQALTVSKSGSGTGTVSSNPAGINCGANCTANFAQNSTVALSAVADSGSNFTGWSGACSGTGTCSVTMDAAKSVTATFTNPNVAPATLAVSKPANAPTDATRNKGQSNVSMLAFTLNPSQATQLQSITLQASGSGNDNLDLTAVRLIRDANANGQIDSGETPIASGTFSADNGTLTLSLSTPLALSPGSSQFLVVADIASTLAARPAMLRAQSFPALPAPLLLPLLLLGAWRMRSLRVGFLALALALTLAACGGGSPNTNPVNKTYQINLTALSAQGNPTVSGLPISGATITVQK</sequence>
<dbReference type="InterPro" id="IPR044060">
    <property type="entry name" value="Bacterial_rp_domain"/>
</dbReference>
<comment type="caution">
    <text evidence="4">The sequence shown here is derived from an EMBL/GenBank/DDBJ whole genome shotgun (WGS) entry which is preliminary data.</text>
</comment>
<feature type="chain" id="PRO_5017219837" description="Bacterial repeat domain-containing protein" evidence="2">
    <location>
        <begin position="27"/>
        <end position="863"/>
    </location>
</feature>
<feature type="transmembrane region" description="Helical" evidence="1">
    <location>
        <begin position="782"/>
        <end position="799"/>
    </location>
</feature>
<dbReference type="Proteomes" id="UP000266089">
    <property type="component" value="Unassembled WGS sequence"/>
</dbReference>
<protein>
    <recommendedName>
        <fullName evidence="3">Bacterial repeat domain-containing protein</fullName>
    </recommendedName>
</protein>
<keyword evidence="2" id="KW-0732">Signal</keyword>
<feature type="domain" description="Bacterial repeat" evidence="3">
    <location>
        <begin position="582"/>
        <end position="647"/>
    </location>
</feature>
<evidence type="ECO:0000259" key="3">
    <source>
        <dbReference type="Pfam" id="PF18998"/>
    </source>
</evidence>
<evidence type="ECO:0000313" key="4">
    <source>
        <dbReference type="EMBL" id="RIH79146.1"/>
    </source>
</evidence>
<name>A0A399E5J0_9DEIN</name>
<gene>
    <name evidence="4" type="ORF">Mcate_00497</name>
</gene>
<reference evidence="4 5" key="1">
    <citation type="submission" date="2018-08" db="EMBL/GenBank/DDBJ databases">
        <title>Meiothermus cateniformans JCM 15151 genome sequencing project.</title>
        <authorList>
            <person name="Da Costa M.S."/>
            <person name="Albuquerque L."/>
            <person name="Raposo P."/>
            <person name="Froufe H.J.C."/>
            <person name="Barroso C.S."/>
            <person name="Egas C."/>
        </authorList>
    </citation>
    <scope>NUCLEOTIDE SEQUENCE [LARGE SCALE GENOMIC DNA]</scope>
    <source>
        <strain evidence="4 5">JCM 15151</strain>
    </source>
</reference>
<dbReference type="RefSeq" id="WP_043982371.1">
    <property type="nucleotide sequence ID" value="NZ_JBHSXZ010000042.1"/>
</dbReference>
<feature type="transmembrane region" description="Helical" evidence="1">
    <location>
        <begin position="806"/>
        <end position="824"/>
    </location>
</feature>
<dbReference type="EMBL" id="QWKX01000008">
    <property type="protein sequence ID" value="RIH79146.1"/>
    <property type="molecule type" value="Genomic_DNA"/>
</dbReference>
<keyword evidence="1" id="KW-0812">Transmembrane</keyword>
<feature type="signal peptide" evidence="2">
    <location>
        <begin position="1"/>
        <end position="26"/>
    </location>
</feature>
<accession>A0A399E5J0</accession>
<evidence type="ECO:0000256" key="2">
    <source>
        <dbReference type="SAM" id="SignalP"/>
    </source>
</evidence>
<dbReference type="Pfam" id="PF18998">
    <property type="entry name" value="Flg_new_2"/>
    <property type="match status" value="3"/>
</dbReference>
<feature type="domain" description="Bacterial repeat" evidence="3">
    <location>
        <begin position="338"/>
        <end position="393"/>
    </location>
</feature>
<feature type="domain" description="Bacterial repeat" evidence="3">
    <location>
        <begin position="515"/>
        <end position="566"/>
    </location>
</feature>
<evidence type="ECO:0000256" key="1">
    <source>
        <dbReference type="SAM" id="Phobius"/>
    </source>
</evidence>
<keyword evidence="1" id="KW-0472">Membrane</keyword>
<dbReference type="AlphaFoldDB" id="A0A399E5J0"/>
<organism evidence="4 5">
    <name type="scientific">Meiothermus taiwanensis</name>
    <dbReference type="NCBI Taxonomy" id="172827"/>
    <lineage>
        <taxon>Bacteria</taxon>
        <taxon>Thermotogati</taxon>
        <taxon>Deinococcota</taxon>
        <taxon>Deinococci</taxon>
        <taxon>Thermales</taxon>
        <taxon>Thermaceae</taxon>
        <taxon>Meiothermus</taxon>
    </lineage>
</organism>